<gene>
    <name evidence="3" type="ORF">H9Y04_17290</name>
</gene>
<dbReference type="Gene3D" id="3.40.50.300">
    <property type="entry name" value="P-loop containing nucleotide triphosphate hydrolases"/>
    <property type="match status" value="1"/>
</dbReference>
<comment type="caution">
    <text evidence="3">The sequence shown here is derived from an EMBL/GenBank/DDBJ whole genome shotgun (WGS) entry which is preliminary data.</text>
</comment>
<keyword evidence="3" id="KW-0547">Nucleotide-binding</keyword>
<evidence type="ECO:0000313" key="3">
    <source>
        <dbReference type="EMBL" id="MBC9714317.1"/>
    </source>
</evidence>
<organism evidence="3 4">
    <name type="scientific">Streptomyces polyasparticus</name>
    <dbReference type="NCBI Taxonomy" id="2767826"/>
    <lineage>
        <taxon>Bacteria</taxon>
        <taxon>Bacillati</taxon>
        <taxon>Actinomycetota</taxon>
        <taxon>Actinomycetes</taxon>
        <taxon>Kitasatosporales</taxon>
        <taxon>Streptomycetaceae</taxon>
        <taxon>Streptomyces</taxon>
    </lineage>
</organism>
<protein>
    <submittedName>
        <fullName evidence="3">Helicase</fullName>
    </submittedName>
</protein>
<keyword evidence="3" id="KW-0347">Helicase</keyword>
<name>A0ABR7SH73_9ACTN</name>
<accession>A0ABR7SH73</accession>
<dbReference type="NCBIfam" id="NF038325">
    <property type="entry name" value="DISARM_DrmAS"/>
    <property type="match status" value="1"/>
</dbReference>
<reference evidence="3 4" key="1">
    <citation type="submission" date="2020-08" db="EMBL/GenBank/DDBJ databases">
        <title>Genemic of Streptomyces polyaspartic.</title>
        <authorList>
            <person name="Liu W."/>
        </authorList>
    </citation>
    <scope>NUCLEOTIDE SEQUENCE [LARGE SCALE GENOMIC DNA]</scope>
    <source>
        <strain evidence="3 4">TRM66268-LWL</strain>
    </source>
</reference>
<evidence type="ECO:0000256" key="1">
    <source>
        <dbReference type="SAM" id="MobiDB-lite"/>
    </source>
</evidence>
<keyword evidence="3" id="KW-0067">ATP-binding</keyword>
<sequence length="1245" mass="137423">MTTPRRDGAQPAVGPGAPQPPAYRLALDPDDRSWTARENLGDILERELLGPANGPDEILEGAPDSAYMIGRIAPTRLTAGQDDPGEAGSDDAATDVGDAVDASESRGVPVTAVDESSAGADEDEVEDQPQKRGLMIPASMGLRFQIPGDLDEFTVTASWGTYEVIKEKKGEAGEVASHLRRYQRTPHAFTMALKVADLAPARTTEIALKDKVILRVDRYDDDERGCRLIEVALCNDQETPRKIPVEAWLYQTKLLVSAGGAEAFLPVNDVLLDTREELDDELRRLRLQYRNRLEFAHGRTCSVDWAASEEPRRATEVWTTWLPVSETPQTAAEEIGAALLDMRKLQAASTDQLRTGLEPIVAEYTAWLDGEEQRANELPAHLRPEGLDAVAEARRVQRQLADGLAFLLGDEEALRCFRFMNRVMADQRVQSQVAARRAGRPEEGIDEAREAILEDAKERAHSWRTFQLAFVLMQLPLLSDPAAEKRSGDLAKAQLLFFPTGGGKTEAYLGLAAYTFAIRRRQGVVDAFDGPLDGRSGVAVLMRYTLRLLTAQQFQRATTLVCAAELARREDVATWGEEPFRIGLWVGTDVSPKRYDEAAEQLQKAHGGRGYRLTVLQIQRCPWCGTRVEARDVRTEPALRRVYVYCGDELADCPFADGGEVPDGLPVLTVDEEIYRLAPAFVIATVDKFARLAREGEAASLFGHVSRRCERHGFVHPDYQQCDIKDGSKHPKKDGWPAAPVHPATRLRPPDLVIQDELHLITGALGTTVGLFEVAIDVMTDWRTKDGHPVRPLLVASTATARNASDQVRALYGRDVTIFPPQVLDAGNTFFSKEIPVSEKNPGRRYVGISTTGVRLTTAEIRVAEVLLAGGQLLIDRSGSVADPYMSLVGYFSATRELAGMARYMSDDIQTALAKGRPWSKLPRRTGTDYGSLHVAELTSRVASADITATLDQMAMSFDPAYDSAAGKRNQRVLREVNKATPREVNPYDVVLATSMLQVGVDVTRLGLMLVVGQPKNTAEYIQASSRVGRDGDRPGLVVALGNWARPRDLAHFEQFRHYHETFYAQVEALSVTPFSVTSLERGLDGVLVSAARVLQAAKAGHGQGLSPEDGAARIEAEQHFAGELIDALVRRIKRAGDEDAAGRARLRLENRLDQWAKRRKHLVELRKSLVYEKVLDDSRHDALMMSAENAKAGIDTRDTPPFIVANSMREVQPEINLLVSPIKERLVYRAPDYAPKWQMPEESS</sequence>
<feature type="region of interest" description="Disordered" evidence="1">
    <location>
        <begin position="73"/>
        <end position="132"/>
    </location>
</feature>
<dbReference type="GO" id="GO:0004386">
    <property type="term" value="F:helicase activity"/>
    <property type="evidence" value="ECO:0007669"/>
    <property type="project" value="UniProtKB-KW"/>
</dbReference>
<feature type="domain" description="Helicase C-terminal" evidence="2">
    <location>
        <begin position="922"/>
        <end position="1071"/>
    </location>
</feature>
<dbReference type="SMART" id="SM00490">
    <property type="entry name" value="HELICc"/>
    <property type="match status" value="1"/>
</dbReference>
<keyword evidence="3" id="KW-0378">Hydrolase</keyword>
<dbReference type="SUPFAM" id="SSF52540">
    <property type="entry name" value="P-loop containing nucleoside triphosphate hydrolases"/>
    <property type="match status" value="1"/>
</dbReference>
<dbReference type="PROSITE" id="PS51194">
    <property type="entry name" value="HELICASE_CTER"/>
    <property type="match status" value="1"/>
</dbReference>
<feature type="region of interest" description="Disordered" evidence="1">
    <location>
        <begin position="1"/>
        <end position="30"/>
    </location>
</feature>
<dbReference type="Pfam" id="PF00271">
    <property type="entry name" value="Helicase_C"/>
    <property type="match status" value="1"/>
</dbReference>
<feature type="compositionally biased region" description="Acidic residues" evidence="1">
    <location>
        <begin position="83"/>
        <end position="93"/>
    </location>
</feature>
<dbReference type="Proteomes" id="UP000642284">
    <property type="component" value="Unassembled WGS sequence"/>
</dbReference>
<dbReference type="EMBL" id="JACTVJ010000007">
    <property type="protein sequence ID" value="MBC9714317.1"/>
    <property type="molecule type" value="Genomic_DNA"/>
</dbReference>
<dbReference type="CDD" id="cd18785">
    <property type="entry name" value="SF2_C"/>
    <property type="match status" value="1"/>
</dbReference>
<dbReference type="RefSeq" id="WP_187814767.1">
    <property type="nucleotide sequence ID" value="NZ_JACTVJ010000007.1"/>
</dbReference>
<evidence type="ECO:0000259" key="2">
    <source>
        <dbReference type="PROSITE" id="PS51194"/>
    </source>
</evidence>
<dbReference type="InterPro" id="IPR027417">
    <property type="entry name" value="P-loop_NTPase"/>
</dbReference>
<proteinExistence type="predicted"/>
<dbReference type="InterPro" id="IPR001650">
    <property type="entry name" value="Helicase_C-like"/>
</dbReference>
<keyword evidence="4" id="KW-1185">Reference proteome</keyword>
<evidence type="ECO:0000313" key="4">
    <source>
        <dbReference type="Proteomes" id="UP000642284"/>
    </source>
</evidence>